<dbReference type="EMBL" id="PKSG01000100">
    <property type="protein sequence ID" value="POR38789.1"/>
    <property type="molecule type" value="Genomic_DNA"/>
</dbReference>
<evidence type="ECO:0000313" key="3">
    <source>
        <dbReference type="Proteomes" id="UP000237481"/>
    </source>
</evidence>
<name>A0A2S4L8P4_9HYPO</name>
<dbReference type="STRING" id="94208.A0A2S4L8P4"/>
<comment type="caution">
    <text evidence="2">The sequence shown here is derived from an EMBL/GenBank/DDBJ whole genome shotgun (WGS) entry which is preliminary data.</text>
</comment>
<dbReference type="Gene3D" id="3.20.20.100">
    <property type="entry name" value="NADP-dependent oxidoreductase domain"/>
    <property type="match status" value="1"/>
</dbReference>
<evidence type="ECO:0000313" key="2">
    <source>
        <dbReference type="EMBL" id="POR38789.1"/>
    </source>
</evidence>
<gene>
    <name evidence="2" type="ORF">TPAR_01002</name>
</gene>
<reference evidence="2 3" key="1">
    <citation type="submission" date="2018-01" db="EMBL/GenBank/DDBJ databases">
        <title>Harnessing the power of phylogenomics to disentangle the directionality and signatures of interkingdom host jumping in the parasitic fungal genus Tolypocladium.</title>
        <authorList>
            <person name="Quandt C.A."/>
            <person name="Patterson W."/>
            <person name="Spatafora J.W."/>
        </authorList>
    </citation>
    <scope>NUCLEOTIDE SEQUENCE [LARGE SCALE GENOMIC DNA]</scope>
    <source>
        <strain evidence="2 3">NRBC 100945</strain>
    </source>
</reference>
<protein>
    <submittedName>
        <fullName evidence="2">Glycerol 2-dehydrogenase (NADP(+))</fullName>
    </submittedName>
</protein>
<dbReference type="OrthoDB" id="416253at2759"/>
<organism evidence="2 3">
    <name type="scientific">Tolypocladium paradoxum</name>
    <dbReference type="NCBI Taxonomy" id="94208"/>
    <lineage>
        <taxon>Eukaryota</taxon>
        <taxon>Fungi</taxon>
        <taxon>Dikarya</taxon>
        <taxon>Ascomycota</taxon>
        <taxon>Pezizomycotina</taxon>
        <taxon>Sordariomycetes</taxon>
        <taxon>Hypocreomycetidae</taxon>
        <taxon>Hypocreales</taxon>
        <taxon>Ophiocordycipitaceae</taxon>
        <taxon>Tolypocladium</taxon>
    </lineage>
</organism>
<feature type="non-terminal residue" evidence="2">
    <location>
        <position position="98"/>
    </location>
</feature>
<accession>A0A2S4L8P4</accession>
<sequence>MGEASARTEVVTLVGAAVEKDTFSVPPRWHLSFFCAVSLFSRLFESQGRVNEARYRVAPDAMAPLNHTSRTHTLNTGDKMPVVGLGTWRSGPQQAQAA</sequence>
<dbReference type="AlphaFoldDB" id="A0A2S4L8P4"/>
<feature type="region of interest" description="Disordered" evidence="1">
    <location>
        <begin position="66"/>
        <end position="98"/>
    </location>
</feature>
<proteinExistence type="predicted"/>
<dbReference type="Proteomes" id="UP000237481">
    <property type="component" value="Unassembled WGS sequence"/>
</dbReference>
<dbReference type="InterPro" id="IPR036812">
    <property type="entry name" value="NAD(P)_OxRdtase_dom_sf"/>
</dbReference>
<keyword evidence="3" id="KW-1185">Reference proteome</keyword>
<evidence type="ECO:0000256" key="1">
    <source>
        <dbReference type="SAM" id="MobiDB-lite"/>
    </source>
</evidence>
<feature type="compositionally biased region" description="Polar residues" evidence="1">
    <location>
        <begin position="66"/>
        <end position="76"/>
    </location>
</feature>